<dbReference type="HOGENOM" id="CLU_260002_0_0_3"/>
<evidence type="ECO:0000256" key="3">
    <source>
        <dbReference type="ARBA" id="ARBA00022989"/>
    </source>
</evidence>
<evidence type="ECO:0000256" key="1">
    <source>
        <dbReference type="ARBA" id="ARBA00004167"/>
    </source>
</evidence>
<dbReference type="EMBL" id="CP000111">
    <property type="protein sequence ID" value="ABB49650.1"/>
    <property type="molecule type" value="Genomic_DNA"/>
</dbReference>
<reference evidence="7" key="1">
    <citation type="submission" date="2005-07" db="EMBL/GenBank/DDBJ databases">
        <title>Complete sequence of Prochlorococcus marinus str. MIT 9312.</title>
        <authorList>
            <consortium name="US DOE Joint Genome Institute"/>
            <person name="Copeland A."/>
            <person name="Lucas S."/>
            <person name="Lapidus A."/>
            <person name="Barry K."/>
            <person name="Detter J.C."/>
            <person name="Glavina T."/>
            <person name="Hammon N."/>
            <person name="Israni S."/>
            <person name="Pitluck S."/>
            <person name="Thiel J."/>
            <person name="Schmutz J."/>
            <person name="Larimer F."/>
            <person name="Land M."/>
            <person name="Kyrpides N."/>
            <person name="Lykidis A."/>
            <person name="Richardson P."/>
        </authorList>
    </citation>
    <scope>NUCLEOTIDE SEQUENCE [LARGE SCALE GENOMIC DNA]</scope>
    <source>
        <strain evidence="7">MIT 9312</strain>
    </source>
</reference>
<keyword evidence="4" id="KW-0472">Membrane</keyword>
<proteinExistence type="predicted"/>
<dbReference type="GO" id="GO:0009306">
    <property type="term" value="P:protein secretion"/>
    <property type="evidence" value="ECO:0007669"/>
    <property type="project" value="InterPro"/>
</dbReference>
<sequence>MSSGFLGTFLLNNFLKETYSARKLELEESIEKLLDKNVELGDYVGIRFLGISFGNSKINDKKNIDSEIKAKNLYVGIMPFRSFFKQKWIVKISPKQAAINIDRDFFKSDESYKNARSTKKLQSKYEFNFNLNEYSILNFNKTGLKTKVKGNVIYKSSNRQIIANIKSNFDEKGVLKFKFNTKLNQDFLSIDLFSRGLDLENSEYSIGTSKISFKEGNFKTNFKFTKSSTQTFCKGKFSFTNLKIKPNDFSENIKSGSTRFFCKDNNLIGNSENFKYGTLTSNFNLNVPLNKSSNNIVFKGSVGYVDSLNPDIKLSGNIPYWFDKRGINFGNIDSNFKINRTQLSNLNIFRKNDIRGFVTAKGELKGKISNPDISINFDVDYPHYKGIHIREIWEGDIKNDNNEFLLNMKNRYSPIPSFLSVKFDSKLKLDKVNFVRVFNSNKGSISIFKKVDRYNWRADNFPLDELELSISKNQFDRIKGIINGAGSISLDQSSLDGRLAWSLGEYRNIKLANSLFDFSFKNDSFNVDSSIYPIDGGIIEIEYDSNKNNLINLDFNNISTNWTILTAVDIFNFENKKVIPTRSSNILDDLEINKDNNSFKERIDFINKFNENNNPLGDKFDFQKYLNKFSSRYNAKITIKGDRPSNYKLNAKINGYLNVSREDNKNNKEAFSIDLEGGLLKGDGSLRIEKLPLSTANIFLKRPRDFIGGLDMNLFYNLDTKSFSSEISSNNSSIKNNKILFDKGLIEFNNSIFDIDFSLLINDSEIPIKIKGRIPTKTTENLDLRLIGNGKFIELIDIFADKYFTFIAGEANLRMIIKGTIDKPILNGFVVLKDSEIDFFNNIIKDINSLMIFDFDSLEIKNLEANSEDSGNIFIKGSLPFYSKDDSEKAEINLIPNLTFCELERGEYQKKDLRKVIDQSMIIDDAVEQYKKYLLDKPAIAFCAEKFTLKTNNSNFLIDSDIDLSGSFENPVLGGDLSLNNGYINLIRTIKDKDLEALNQVAEVANKPFKKVNNNKRREDKKPWPELKWNENENIEIISNETILDSVLLGETLPNYLDNLSFNNLKLKLGPDFKLQYSDLVQAYLDTKLDLNINGKIGKDLNARGLIYLKKGRANLGTTPFKLDKNKDNYILFASRSGVVPYINFSLVSKVPDSIIPISENNQDKNISGDLDENATSNGFGAVGIGNTRLIKIEASYEGFLDQLSFEDENKRIQYRSTPSYNRSQIIGLIGGNSANLINRAFISRLNNADAFSERFQLSLYPALIENNDSLNNIFSNENLDIENDGQSPSNEEFSSQAWVAEIGLDVTDKINFAFQTVPGRDDLPPTGIFTFQANPNLELLGSYDSDGDWKSQVQLFFRY</sequence>
<dbReference type="KEGG" id="pmi:PMT9312_0589"/>
<gene>
    <name evidence="6" type="ordered locus">PMT9312_0589</name>
</gene>
<name>Q31BU5_PROM9</name>
<dbReference type="eggNOG" id="COG2911">
    <property type="taxonomic scope" value="Bacteria"/>
</dbReference>
<evidence type="ECO:0000313" key="7">
    <source>
        <dbReference type="Proteomes" id="UP000002715"/>
    </source>
</evidence>
<evidence type="ECO:0000256" key="4">
    <source>
        <dbReference type="ARBA" id="ARBA00023136"/>
    </source>
</evidence>
<feature type="domain" description="Translocation and assembly module TamB C-terminal" evidence="5">
    <location>
        <begin position="946"/>
        <end position="1360"/>
    </location>
</feature>
<keyword evidence="3" id="KW-1133">Transmembrane helix</keyword>
<evidence type="ECO:0000259" key="5">
    <source>
        <dbReference type="Pfam" id="PF04357"/>
    </source>
</evidence>
<organism evidence="6 7">
    <name type="scientific">Prochlorococcus marinus (strain MIT 9312)</name>
    <dbReference type="NCBI Taxonomy" id="74546"/>
    <lineage>
        <taxon>Bacteria</taxon>
        <taxon>Bacillati</taxon>
        <taxon>Cyanobacteriota</taxon>
        <taxon>Cyanophyceae</taxon>
        <taxon>Synechococcales</taxon>
        <taxon>Prochlorococcaceae</taxon>
        <taxon>Prochlorococcus</taxon>
    </lineage>
</organism>
<evidence type="ECO:0000256" key="2">
    <source>
        <dbReference type="ARBA" id="ARBA00022692"/>
    </source>
</evidence>
<dbReference type="STRING" id="74546.PMT9312_0589"/>
<dbReference type="PANTHER" id="PTHR34457:SF3">
    <property type="entry name" value="PROTEIN TIC236, CHLOROPLASTIC"/>
    <property type="match status" value="1"/>
</dbReference>
<dbReference type="PANTHER" id="PTHR34457">
    <property type="entry name" value="EMBRYO DEFECTIVE 2410"/>
    <property type="match status" value="1"/>
</dbReference>
<dbReference type="InterPro" id="IPR007452">
    <property type="entry name" value="TamB_C"/>
</dbReference>
<keyword evidence="2" id="KW-0812">Transmembrane</keyword>
<accession>Q31BU5</accession>
<dbReference type="Proteomes" id="UP000002715">
    <property type="component" value="Chromosome"/>
</dbReference>
<dbReference type="Pfam" id="PF04357">
    <property type="entry name" value="TamB"/>
    <property type="match status" value="1"/>
</dbReference>
<comment type="subcellular location">
    <subcellularLocation>
        <location evidence="1">Membrane</location>
        <topology evidence="1">Single-pass membrane protein</topology>
    </subcellularLocation>
</comment>
<dbReference type="GO" id="GO:0005886">
    <property type="term" value="C:plasma membrane"/>
    <property type="evidence" value="ECO:0007669"/>
    <property type="project" value="InterPro"/>
</dbReference>
<dbReference type="InterPro" id="IPR053022">
    <property type="entry name" value="Chloroplast_translocon_comp"/>
</dbReference>
<evidence type="ECO:0000313" key="6">
    <source>
        <dbReference type="EMBL" id="ABB49650.1"/>
    </source>
</evidence>
<protein>
    <recommendedName>
        <fullName evidence="5">Translocation and assembly module TamB C-terminal domain-containing protein</fullName>
    </recommendedName>
</protein>